<accession>A0A0L8K9K6</accession>
<comment type="caution">
    <text evidence="1">The sequence shown here is derived from an EMBL/GenBank/DDBJ whole genome shotgun (WGS) entry which is preliminary data.</text>
</comment>
<dbReference type="PATRIC" id="fig|1938.6.peg.4661"/>
<protein>
    <submittedName>
        <fullName evidence="1">Uncharacterized protein</fullName>
    </submittedName>
</protein>
<gene>
    <name evidence="1" type="ORF">ADK34_21660</name>
</gene>
<sequence length="103" mass="10360">MEDVHSLFGAAEIDEVAGQVMPVRGGMLLEDDDSLLGASGAGEQLGDVLRRVRGGALGVGAGLCGRFVDAVASGDQRQPHPVEVPALFATAESSCASRGLPGG</sequence>
<reference evidence="1 2" key="1">
    <citation type="submission" date="2015-06" db="EMBL/GenBank/DDBJ databases">
        <authorList>
            <person name="Hoefler B.C."/>
            <person name="Straight P.D."/>
        </authorList>
    </citation>
    <scope>NUCLEOTIDE SEQUENCE [LARGE SCALE GENOMIC DNA]</scope>
    <source>
        <strain evidence="1 2">NRRL 3427</strain>
    </source>
</reference>
<name>A0A0L8K9K6_STRVR</name>
<organism evidence="1 2">
    <name type="scientific">Streptomyces viridochromogenes</name>
    <dbReference type="NCBI Taxonomy" id="1938"/>
    <lineage>
        <taxon>Bacteria</taxon>
        <taxon>Bacillati</taxon>
        <taxon>Actinomycetota</taxon>
        <taxon>Actinomycetes</taxon>
        <taxon>Kitasatosporales</taxon>
        <taxon>Streptomycetaceae</taxon>
        <taxon>Streptomyces</taxon>
    </lineage>
</organism>
<dbReference type="AlphaFoldDB" id="A0A0L8K9K6"/>
<proteinExistence type="predicted"/>
<dbReference type="EMBL" id="LGUP01000238">
    <property type="protein sequence ID" value="KOG22558.1"/>
    <property type="molecule type" value="Genomic_DNA"/>
</dbReference>
<dbReference type="Proteomes" id="UP000037023">
    <property type="component" value="Unassembled WGS sequence"/>
</dbReference>
<evidence type="ECO:0000313" key="2">
    <source>
        <dbReference type="Proteomes" id="UP000037023"/>
    </source>
</evidence>
<evidence type="ECO:0000313" key="1">
    <source>
        <dbReference type="EMBL" id="KOG22558.1"/>
    </source>
</evidence>